<accession>A0A445LUG5</accession>
<evidence type="ECO:0000313" key="2">
    <source>
        <dbReference type="EMBL" id="RZC26865.1"/>
    </source>
</evidence>
<comment type="caution">
    <text evidence="2">The sequence shown here is derived from an EMBL/GenBank/DDBJ whole genome shotgun (WGS) entry which is preliminary data.</text>
</comment>
<dbReference type="Gramene" id="XM_028329392.1">
    <property type="protein sequence ID" value="XP_028185193.1"/>
    <property type="gene ID" value="LOC114372018"/>
</dbReference>
<sequence length="121" mass="12127">MGLKTKITLLIIPLAMLLFVSSEVSARDFQEGNVVQEANNGGDAKLFGGGSFFPGGGIGGGAGYFPGGGIGGGGGGGFFPGGGIGGGGFLPGRGFFNPRFCFRGCCFGNPFRGCLRCCPIF</sequence>
<proteinExistence type="predicted"/>
<feature type="chain" id="PRO_5019407709" evidence="1">
    <location>
        <begin position="27"/>
        <end position="121"/>
    </location>
</feature>
<feature type="signal peptide" evidence="1">
    <location>
        <begin position="1"/>
        <end position="26"/>
    </location>
</feature>
<gene>
    <name evidence="2" type="ORF">D0Y65_005172</name>
</gene>
<dbReference type="Proteomes" id="UP000289340">
    <property type="component" value="Chromosome 2"/>
</dbReference>
<dbReference type="PANTHER" id="PTHR37389">
    <property type="entry name" value="NODULIN-24"/>
    <property type="match status" value="1"/>
</dbReference>
<protein>
    <submittedName>
        <fullName evidence="2">Uncharacterized protein</fullName>
    </submittedName>
</protein>
<dbReference type="AlphaFoldDB" id="A0A445LUG5"/>
<name>A0A445LUG5_GLYSO</name>
<keyword evidence="3" id="KW-1185">Reference proteome</keyword>
<evidence type="ECO:0000256" key="1">
    <source>
        <dbReference type="SAM" id="SignalP"/>
    </source>
</evidence>
<reference evidence="2 3" key="1">
    <citation type="submission" date="2018-09" db="EMBL/GenBank/DDBJ databases">
        <title>A high-quality reference genome of wild soybean provides a powerful tool to mine soybean genomes.</title>
        <authorList>
            <person name="Xie M."/>
            <person name="Chung C.Y.L."/>
            <person name="Li M.-W."/>
            <person name="Wong F.-L."/>
            <person name="Chan T.-F."/>
            <person name="Lam H.-M."/>
        </authorList>
    </citation>
    <scope>NUCLEOTIDE SEQUENCE [LARGE SCALE GENOMIC DNA]</scope>
    <source>
        <strain evidence="3">cv. W05</strain>
        <tissue evidence="2">Hypocotyl of etiolated seedlings</tissue>
    </source>
</reference>
<dbReference type="PANTHER" id="PTHR37389:SF40">
    <property type="entry name" value="NODULIN-24"/>
    <property type="match status" value="1"/>
</dbReference>
<organism evidence="2 3">
    <name type="scientific">Glycine soja</name>
    <name type="common">Wild soybean</name>
    <dbReference type="NCBI Taxonomy" id="3848"/>
    <lineage>
        <taxon>Eukaryota</taxon>
        <taxon>Viridiplantae</taxon>
        <taxon>Streptophyta</taxon>
        <taxon>Embryophyta</taxon>
        <taxon>Tracheophyta</taxon>
        <taxon>Spermatophyta</taxon>
        <taxon>Magnoliopsida</taxon>
        <taxon>eudicotyledons</taxon>
        <taxon>Gunneridae</taxon>
        <taxon>Pentapetalae</taxon>
        <taxon>rosids</taxon>
        <taxon>fabids</taxon>
        <taxon>Fabales</taxon>
        <taxon>Fabaceae</taxon>
        <taxon>Papilionoideae</taxon>
        <taxon>50 kb inversion clade</taxon>
        <taxon>NPAAA clade</taxon>
        <taxon>indigoferoid/millettioid clade</taxon>
        <taxon>Phaseoleae</taxon>
        <taxon>Glycine</taxon>
        <taxon>Glycine subgen. Soja</taxon>
    </lineage>
</organism>
<evidence type="ECO:0000313" key="3">
    <source>
        <dbReference type="Proteomes" id="UP000289340"/>
    </source>
</evidence>
<dbReference type="InterPro" id="IPR010800">
    <property type="entry name" value="GRP"/>
</dbReference>
<dbReference type="EMBL" id="QZWG01000002">
    <property type="protein sequence ID" value="RZC26865.1"/>
    <property type="molecule type" value="Genomic_DNA"/>
</dbReference>
<keyword evidence="1" id="KW-0732">Signal</keyword>